<keyword evidence="8" id="KW-0333">Golgi apparatus</keyword>
<name>A0ABR1FGN4_AURAN</name>
<dbReference type="Gene3D" id="1.10.8.460">
    <property type="entry name" value="ppGaNTase-T1 linker domain-like"/>
    <property type="match status" value="1"/>
</dbReference>
<evidence type="ECO:0000256" key="3">
    <source>
        <dbReference type="ARBA" id="ARBA00004922"/>
    </source>
</evidence>
<dbReference type="PANTHER" id="PTHR11675">
    <property type="entry name" value="N-ACETYLGALACTOSAMINYLTRANSFERASE"/>
    <property type="match status" value="1"/>
</dbReference>
<gene>
    <name evidence="15" type="ORF">SO694_0038203</name>
</gene>
<keyword evidence="16" id="KW-1185">Reference proteome</keyword>
<proteinExistence type="predicted"/>
<dbReference type="InterPro" id="IPR000772">
    <property type="entry name" value="Ricin_B_lectin"/>
</dbReference>
<dbReference type="InterPro" id="IPR029044">
    <property type="entry name" value="Nucleotide-diphossugar_trans"/>
</dbReference>
<evidence type="ECO:0000256" key="5">
    <source>
        <dbReference type="ARBA" id="ARBA00022679"/>
    </source>
</evidence>
<dbReference type="EMBL" id="JBBJCI010000431">
    <property type="protein sequence ID" value="KAK7230436.1"/>
    <property type="molecule type" value="Genomic_DNA"/>
</dbReference>
<keyword evidence="7" id="KW-0430">Lectin</keyword>
<dbReference type="Pfam" id="PF00652">
    <property type="entry name" value="Ricin_B_lectin"/>
    <property type="match status" value="1"/>
</dbReference>
<comment type="caution">
    <text evidence="15">The sequence shown here is derived from an EMBL/GenBank/DDBJ whole genome shotgun (WGS) entry which is preliminary data.</text>
</comment>
<evidence type="ECO:0000313" key="16">
    <source>
        <dbReference type="Proteomes" id="UP001363151"/>
    </source>
</evidence>
<evidence type="ECO:0000256" key="2">
    <source>
        <dbReference type="ARBA" id="ARBA00004323"/>
    </source>
</evidence>
<keyword evidence="9" id="KW-1015">Disulfide bond</keyword>
<accession>A0ABR1FGN4</accession>
<keyword evidence="10" id="KW-0464">Manganese</keyword>
<evidence type="ECO:0000256" key="9">
    <source>
        <dbReference type="ARBA" id="ARBA00023157"/>
    </source>
</evidence>
<keyword evidence="6" id="KW-0479">Metal-binding</keyword>
<evidence type="ECO:0000256" key="8">
    <source>
        <dbReference type="ARBA" id="ARBA00023034"/>
    </source>
</evidence>
<sequence>MGIIAMLLLAVSTRQRRVGVRRRVHGVRKFVVKEEAMLQQGLRHFVEEPFPFDDDDDDDDDRPSVRGEALAPEPRGNPSTWGTRGTPDAEHLHGRLIGRDADGSQHLPVEPYVSAKDETAAQKAEAHAHTCFNKRRSAALPLDRAVKDYRDARCKAKDYGALPAASVIMVFYDEPLSTLLRSVASVMHRTPPKLLHEVVMVEDGGTGMFNSTGENLRGQLAVFGPKIVLLEMQRQTGLIYARAAGAKAATGDVLVFLDSHIETSPGWLEPLLAYARDTYRGFGIPIVPSIDADTFDYDLGHRIGTLGFSWGLGQVHLSRNVDKVEPTATPIMAGGLFAVMRSTFHELGDYDVSMRIYGGEETEISLRAWMSGGRLDLIPYKVPGDEIHRNKLRAAMVWMDSPYSTTLVSKLFPRLPPSNPIGDLSERVALRKRIGVHDFQWYLDTVYPELKAPDFEDLRHFGAFRAAKGCLDNYASNPSHGPDLYPCHNEHGSQLFLLTGKGQLIFGDTLGTVDEKCVVVKEGAITMSEEKCSRGEWPEWTYTPDRTLQHRSGMCLLALASTVASLGDCDAGLDARTWYIDV</sequence>
<evidence type="ECO:0000313" key="15">
    <source>
        <dbReference type="EMBL" id="KAK7230436.1"/>
    </source>
</evidence>
<evidence type="ECO:0000256" key="10">
    <source>
        <dbReference type="ARBA" id="ARBA00023211"/>
    </source>
</evidence>
<dbReference type="SUPFAM" id="SSF50370">
    <property type="entry name" value="Ricin B-like lectins"/>
    <property type="match status" value="1"/>
</dbReference>
<dbReference type="PANTHER" id="PTHR11675:SF68">
    <property type="entry name" value="N-ACETYLGALACTOSAMINYLTRANSFERASE 7"/>
    <property type="match status" value="1"/>
</dbReference>
<comment type="subcellular location">
    <subcellularLocation>
        <location evidence="2">Golgi apparatus membrane</location>
        <topology evidence="2">Single-pass type II membrane protein</topology>
    </subcellularLocation>
</comment>
<dbReference type="PROSITE" id="PS50231">
    <property type="entry name" value="RICIN_B_LECTIN"/>
    <property type="match status" value="1"/>
</dbReference>
<keyword evidence="5" id="KW-0808">Transferase</keyword>
<feature type="compositionally biased region" description="Acidic residues" evidence="13">
    <location>
        <begin position="50"/>
        <end position="61"/>
    </location>
</feature>
<evidence type="ECO:0000256" key="7">
    <source>
        <dbReference type="ARBA" id="ARBA00022734"/>
    </source>
</evidence>
<dbReference type="InterPro" id="IPR035992">
    <property type="entry name" value="Ricin_B-like_lectins"/>
</dbReference>
<comment type="cofactor">
    <cofactor evidence="1">
        <name>Mn(2+)</name>
        <dbReference type="ChEBI" id="CHEBI:29035"/>
    </cofactor>
</comment>
<evidence type="ECO:0000256" key="11">
    <source>
        <dbReference type="ARBA" id="ARBA00044237"/>
    </source>
</evidence>
<dbReference type="SMART" id="SM00458">
    <property type="entry name" value="RICIN"/>
    <property type="match status" value="1"/>
</dbReference>
<evidence type="ECO:0000256" key="1">
    <source>
        <dbReference type="ARBA" id="ARBA00001936"/>
    </source>
</evidence>
<evidence type="ECO:0000256" key="6">
    <source>
        <dbReference type="ARBA" id="ARBA00022723"/>
    </source>
</evidence>
<keyword evidence="4" id="KW-0328">Glycosyltransferase</keyword>
<feature type="domain" description="Ricin B lectin" evidence="14">
    <location>
        <begin position="455"/>
        <end position="581"/>
    </location>
</feature>
<dbReference type="Proteomes" id="UP001363151">
    <property type="component" value="Unassembled WGS sequence"/>
</dbReference>
<dbReference type="Pfam" id="PF00535">
    <property type="entry name" value="Glycos_transf_2"/>
    <property type="match status" value="1"/>
</dbReference>
<evidence type="ECO:0000256" key="4">
    <source>
        <dbReference type="ARBA" id="ARBA00022676"/>
    </source>
</evidence>
<protein>
    <recommendedName>
        <fullName evidence="12">Protein-UDP acetylgalactosaminyltransferase 7</fullName>
    </recommendedName>
    <alternativeName>
        <fullName evidence="11">UDP-GalNAc:polypeptide N-acetylgalactosaminyltransferase 7</fullName>
    </alternativeName>
</protein>
<dbReference type="SUPFAM" id="SSF53448">
    <property type="entry name" value="Nucleotide-diphospho-sugar transferases"/>
    <property type="match status" value="1"/>
</dbReference>
<evidence type="ECO:0000256" key="13">
    <source>
        <dbReference type="SAM" id="MobiDB-lite"/>
    </source>
</evidence>
<organism evidence="15 16">
    <name type="scientific">Aureococcus anophagefferens</name>
    <name type="common">Harmful bloom alga</name>
    <dbReference type="NCBI Taxonomy" id="44056"/>
    <lineage>
        <taxon>Eukaryota</taxon>
        <taxon>Sar</taxon>
        <taxon>Stramenopiles</taxon>
        <taxon>Ochrophyta</taxon>
        <taxon>Pelagophyceae</taxon>
        <taxon>Pelagomonadales</taxon>
        <taxon>Pelagomonadaceae</taxon>
        <taxon>Aureococcus</taxon>
    </lineage>
</organism>
<dbReference type="InterPro" id="IPR001173">
    <property type="entry name" value="Glyco_trans_2-like"/>
</dbReference>
<comment type="pathway">
    <text evidence="3">Protein modification; protein glycosylation.</text>
</comment>
<dbReference type="Gene3D" id="3.90.550.10">
    <property type="entry name" value="Spore Coat Polysaccharide Biosynthesis Protein SpsA, Chain A"/>
    <property type="match status" value="1"/>
</dbReference>
<reference evidence="15 16" key="1">
    <citation type="submission" date="2024-03" db="EMBL/GenBank/DDBJ databases">
        <title>Aureococcus anophagefferens CCMP1851 and Kratosvirus quantuckense: Draft genome of a second virus-susceptible host strain in the model system.</title>
        <authorList>
            <person name="Chase E."/>
            <person name="Truchon A.R."/>
            <person name="Schepens W."/>
            <person name="Wilhelm S.W."/>
        </authorList>
    </citation>
    <scope>NUCLEOTIDE SEQUENCE [LARGE SCALE GENOMIC DNA]</scope>
    <source>
        <strain evidence="15 16">CCMP1851</strain>
    </source>
</reference>
<feature type="region of interest" description="Disordered" evidence="13">
    <location>
        <begin position="48"/>
        <end position="91"/>
    </location>
</feature>
<evidence type="ECO:0000259" key="14">
    <source>
        <dbReference type="SMART" id="SM00458"/>
    </source>
</evidence>
<evidence type="ECO:0000256" key="12">
    <source>
        <dbReference type="ARBA" id="ARBA00044259"/>
    </source>
</evidence>
<dbReference type="Gene3D" id="2.80.10.50">
    <property type="match status" value="1"/>
</dbReference>